<dbReference type="EMBL" id="JARWAK010000013">
    <property type="protein sequence ID" value="MDR5867966.1"/>
    <property type="molecule type" value="Genomic_DNA"/>
</dbReference>
<proteinExistence type="predicted"/>
<reference evidence="1 2" key="1">
    <citation type="submission" date="2023-04" db="EMBL/GenBank/DDBJ databases">
        <title>A long-awaited taxogenomic arrangement of the family Halomonadaceae.</title>
        <authorList>
            <person name="De La Haba R."/>
            <person name="Chuvochina M."/>
            <person name="Wittouck S."/>
            <person name="Arahal D.R."/>
            <person name="Sanchez-Porro C."/>
            <person name="Hugenholtz P."/>
            <person name="Ventosa A."/>
        </authorList>
    </citation>
    <scope>NUCLEOTIDE SEQUENCE [LARGE SCALE GENOMIC DNA]</scope>
    <source>
        <strain evidence="1 2">DSM 23530</strain>
    </source>
</reference>
<dbReference type="Proteomes" id="UP001264519">
    <property type="component" value="Unassembled WGS sequence"/>
</dbReference>
<organism evidence="1 2">
    <name type="scientific">Halomonas koreensis</name>
    <dbReference type="NCBI Taxonomy" id="245385"/>
    <lineage>
        <taxon>Bacteria</taxon>
        <taxon>Pseudomonadati</taxon>
        <taxon>Pseudomonadota</taxon>
        <taxon>Gammaproteobacteria</taxon>
        <taxon>Oceanospirillales</taxon>
        <taxon>Halomonadaceae</taxon>
        <taxon>Halomonas</taxon>
    </lineage>
</organism>
<comment type="caution">
    <text evidence="1">The sequence shown here is derived from an EMBL/GenBank/DDBJ whole genome shotgun (WGS) entry which is preliminary data.</text>
</comment>
<name>A0ABU1G4X6_9GAMM</name>
<evidence type="ECO:0000313" key="2">
    <source>
        <dbReference type="Proteomes" id="UP001264519"/>
    </source>
</evidence>
<sequence length="98" mass="10525">MPSNEQLALLQELQLTALAVRDQAGLRAYHEAQAWADGATWSSARVLDADDRVVFTSTVCIGPDGRETVAAGKIESLAEQRDQLAAFIAANRVNKEAA</sequence>
<keyword evidence="2" id="KW-1185">Reference proteome</keyword>
<evidence type="ECO:0000313" key="1">
    <source>
        <dbReference type="EMBL" id="MDR5867966.1"/>
    </source>
</evidence>
<gene>
    <name evidence="1" type="ORF">QC818_14330</name>
</gene>
<dbReference type="RefSeq" id="WP_309653547.1">
    <property type="nucleotide sequence ID" value="NZ_JARWAK010000013.1"/>
</dbReference>
<protein>
    <submittedName>
        <fullName evidence="1">Uncharacterized protein</fullName>
    </submittedName>
</protein>
<accession>A0ABU1G4X6</accession>